<dbReference type="EMBL" id="BKAJ01000030">
    <property type="protein sequence ID" value="GEP54332.1"/>
    <property type="molecule type" value="Genomic_DNA"/>
</dbReference>
<dbReference type="InterPro" id="IPR050330">
    <property type="entry name" value="Bact_OuterMem_StrucFunc"/>
</dbReference>
<dbReference type="Proteomes" id="UP000321058">
    <property type="component" value="Unassembled WGS sequence"/>
</dbReference>
<evidence type="ECO:0000256" key="2">
    <source>
        <dbReference type="ARBA" id="ARBA00023136"/>
    </source>
</evidence>
<proteinExistence type="predicted"/>
<keyword evidence="2 4" id="KW-0472">Membrane</keyword>
<reference evidence="6 7" key="1">
    <citation type="submission" date="2019-07" db="EMBL/GenBank/DDBJ databases">
        <title>Whole genome shotgun sequence of Reyranella soli NBRC 108950.</title>
        <authorList>
            <person name="Hosoyama A."/>
            <person name="Uohara A."/>
            <person name="Ohji S."/>
            <person name="Ichikawa N."/>
        </authorList>
    </citation>
    <scope>NUCLEOTIDE SEQUENCE [LARGE SCALE GENOMIC DNA]</scope>
    <source>
        <strain evidence="6 7">NBRC 108950</strain>
    </source>
</reference>
<evidence type="ECO:0000259" key="5">
    <source>
        <dbReference type="PROSITE" id="PS51123"/>
    </source>
</evidence>
<organism evidence="6 7">
    <name type="scientific">Reyranella soli</name>
    <dbReference type="NCBI Taxonomy" id="1230389"/>
    <lineage>
        <taxon>Bacteria</taxon>
        <taxon>Pseudomonadati</taxon>
        <taxon>Pseudomonadota</taxon>
        <taxon>Alphaproteobacteria</taxon>
        <taxon>Hyphomicrobiales</taxon>
        <taxon>Reyranellaceae</taxon>
        <taxon>Reyranella</taxon>
    </lineage>
</organism>
<name>A0A512N5R3_9HYPH</name>
<dbReference type="InterPro" id="IPR006665">
    <property type="entry name" value="OmpA-like"/>
</dbReference>
<evidence type="ECO:0000256" key="3">
    <source>
        <dbReference type="ARBA" id="ARBA00023237"/>
    </source>
</evidence>
<sequence length="226" mass="24149">MLKPRIAIFGAALLLGACDSQPQALTAPPPPAPSMAQSSAYLVFFDWDKSNLSPQAMATIGQAAAAYKTSGIARLANVGNADTSGAPDYNMALSLRRADAVRQALIQNGVPAASIDTTGRGETNLLVPTADNVREPQNRRVELAGLQVQARTDIFRDPRAYCQALMDKWRQYRNSQVDMVEAAAIAKCEAGNYEAGIPVLEDALITAKMPLPAPGYRWPGRTYSAG</sequence>
<protein>
    <recommendedName>
        <fullName evidence="5">OmpA-like domain-containing protein</fullName>
    </recommendedName>
</protein>
<dbReference type="InterPro" id="IPR006664">
    <property type="entry name" value="OMP_bac"/>
</dbReference>
<keyword evidence="7" id="KW-1185">Reference proteome</keyword>
<dbReference type="Gene3D" id="3.30.1330.60">
    <property type="entry name" value="OmpA-like domain"/>
    <property type="match status" value="1"/>
</dbReference>
<feature type="domain" description="OmpA-like" evidence="5">
    <location>
        <begin position="32"/>
        <end position="149"/>
    </location>
</feature>
<dbReference type="PANTHER" id="PTHR30329:SF21">
    <property type="entry name" value="LIPOPROTEIN YIAD-RELATED"/>
    <property type="match status" value="1"/>
</dbReference>
<evidence type="ECO:0000256" key="4">
    <source>
        <dbReference type="PROSITE-ProRule" id="PRU00473"/>
    </source>
</evidence>
<dbReference type="RefSeq" id="WP_170302911.1">
    <property type="nucleotide sequence ID" value="NZ_BKAJ01000030.1"/>
</dbReference>
<keyword evidence="3" id="KW-0998">Cell outer membrane</keyword>
<evidence type="ECO:0000256" key="1">
    <source>
        <dbReference type="ARBA" id="ARBA00004442"/>
    </source>
</evidence>
<dbReference type="InterPro" id="IPR036737">
    <property type="entry name" value="OmpA-like_sf"/>
</dbReference>
<accession>A0A512N5R3</accession>
<comment type="subcellular location">
    <subcellularLocation>
        <location evidence="1">Cell outer membrane</location>
    </subcellularLocation>
</comment>
<dbReference type="PANTHER" id="PTHR30329">
    <property type="entry name" value="STATOR ELEMENT OF FLAGELLAR MOTOR COMPLEX"/>
    <property type="match status" value="1"/>
</dbReference>
<evidence type="ECO:0000313" key="7">
    <source>
        <dbReference type="Proteomes" id="UP000321058"/>
    </source>
</evidence>
<dbReference type="PRINTS" id="PR01021">
    <property type="entry name" value="OMPADOMAIN"/>
</dbReference>
<evidence type="ECO:0000313" key="6">
    <source>
        <dbReference type="EMBL" id="GEP54332.1"/>
    </source>
</evidence>
<dbReference type="PROSITE" id="PS51123">
    <property type="entry name" value="OMPA_2"/>
    <property type="match status" value="1"/>
</dbReference>
<gene>
    <name evidence="6" type="ORF">RSO01_14980</name>
</gene>
<dbReference type="GO" id="GO:0009279">
    <property type="term" value="C:cell outer membrane"/>
    <property type="evidence" value="ECO:0007669"/>
    <property type="project" value="UniProtKB-SubCell"/>
</dbReference>
<comment type="caution">
    <text evidence="6">The sequence shown here is derived from an EMBL/GenBank/DDBJ whole genome shotgun (WGS) entry which is preliminary data.</text>
</comment>
<dbReference type="PROSITE" id="PS51257">
    <property type="entry name" value="PROKAR_LIPOPROTEIN"/>
    <property type="match status" value="1"/>
</dbReference>
<dbReference type="Pfam" id="PF00691">
    <property type="entry name" value="OmpA"/>
    <property type="match status" value="1"/>
</dbReference>
<dbReference type="AlphaFoldDB" id="A0A512N5R3"/>
<dbReference type="SUPFAM" id="SSF103088">
    <property type="entry name" value="OmpA-like"/>
    <property type="match status" value="1"/>
</dbReference>
<dbReference type="CDD" id="cd07185">
    <property type="entry name" value="OmpA_C-like"/>
    <property type="match status" value="1"/>
</dbReference>